<gene>
    <name evidence="2" type="ORF">I303_01106</name>
    <name evidence="3" type="ORF">I303_101102</name>
</gene>
<organism evidence="2">
    <name type="scientific">Kwoniella dejecticola CBS 10117</name>
    <dbReference type="NCBI Taxonomy" id="1296121"/>
    <lineage>
        <taxon>Eukaryota</taxon>
        <taxon>Fungi</taxon>
        <taxon>Dikarya</taxon>
        <taxon>Basidiomycota</taxon>
        <taxon>Agaricomycotina</taxon>
        <taxon>Tremellomycetes</taxon>
        <taxon>Tremellales</taxon>
        <taxon>Cryptococcaceae</taxon>
        <taxon>Kwoniella</taxon>
    </lineage>
</organism>
<name>A0A1A6AGU1_9TREE</name>
<accession>A0A1A6AGU1</accession>
<feature type="signal peptide" evidence="1">
    <location>
        <begin position="1"/>
        <end position="19"/>
    </location>
</feature>
<dbReference type="EMBL" id="KI894027">
    <property type="protein sequence ID" value="OBR89281.1"/>
    <property type="molecule type" value="Genomic_DNA"/>
</dbReference>
<keyword evidence="4" id="KW-1185">Reference proteome</keyword>
<keyword evidence="1" id="KW-0732">Signal</keyword>
<proteinExistence type="predicted"/>
<reference evidence="2" key="1">
    <citation type="submission" date="2013-07" db="EMBL/GenBank/DDBJ databases">
        <title>The Genome Sequence of Cryptococcus dejecticola CBS10117.</title>
        <authorList>
            <consortium name="The Broad Institute Genome Sequencing Platform"/>
            <person name="Cuomo C."/>
            <person name="Litvintseva A."/>
            <person name="Chen Y."/>
            <person name="Heitman J."/>
            <person name="Sun S."/>
            <person name="Springer D."/>
            <person name="Dromer F."/>
            <person name="Young S.K."/>
            <person name="Zeng Q."/>
            <person name="Gargeya S."/>
            <person name="Fitzgerald M."/>
            <person name="Abouelleil A."/>
            <person name="Alvarado L."/>
            <person name="Berlin A.M."/>
            <person name="Chapman S.B."/>
            <person name="Dewar J."/>
            <person name="Goldberg J."/>
            <person name="Griggs A."/>
            <person name="Gujja S."/>
            <person name="Hansen M."/>
            <person name="Howarth C."/>
            <person name="Imamovic A."/>
            <person name="Larimer J."/>
            <person name="McCowan C."/>
            <person name="Murphy C."/>
            <person name="Pearson M."/>
            <person name="Priest M."/>
            <person name="Roberts A."/>
            <person name="Saif S."/>
            <person name="Shea T."/>
            <person name="Sykes S."/>
            <person name="Wortman J."/>
            <person name="Nusbaum C."/>
            <person name="Birren B."/>
        </authorList>
    </citation>
    <scope>NUCLEOTIDE SEQUENCE [LARGE SCALE GENOMIC DNA]</scope>
    <source>
        <strain evidence="2">CBS 10117</strain>
    </source>
</reference>
<dbReference type="KEGG" id="kdj:28964805"/>
<reference evidence="3" key="3">
    <citation type="submission" date="2024-02" db="EMBL/GenBank/DDBJ databases">
        <title>Comparative genomics of Cryptococcus and Kwoniella reveals pathogenesis evolution and contrasting modes of karyotype evolution via chromosome fusion or intercentromeric recombination.</title>
        <authorList>
            <person name="Coelho M.A."/>
            <person name="David-Palma M."/>
            <person name="Shea T."/>
            <person name="Bowers K."/>
            <person name="McGinley-Smith S."/>
            <person name="Mohammad A.W."/>
            <person name="Gnirke A."/>
            <person name="Yurkov A.M."/>
            <person name="Nowrousian M."/>
            <person name="Sun S."/>
            <person name="Cuomo C.A."/>
            <person name="Heitman J."/>
        </authorList>
    </citation>
    <scope>NUCLEOTIDE SEQUENCE</scope>
    <source>
        <strain evidence="3">CBS 10117</strain>
    </source>
</reference>
<dbReference type="EMBL" id="CP144530">
    <property type="protein sequence ID" value="WWC58559.1"/>
    <property type="molecule type" value="Genomic_DNA"/>
</dbReference>
<evidence type="ECO:0000256" key="1">
    <source>
        <dbReference type="SAM" id="SignalP"/>
    </source>
</evidence>
<evidence type="ECO:0000313" key="4">
    <source>
        <dbReference type="Proteomes" id="UP000078595"/>
    </source>
</evidence>
<feature type="chain" id="PRO_5008342405" evidence="1">
    <location>
        <begin position="20"/>
        <end position="103"/>
    </location>
</feature>
<dbReference type="RefSeq" id="XP_018267123.1">
    <property type="nucleotide sequence ID" value="XM_018404469.1"/>
</dbReference>
<dbReference type="VEuPathDB" id="FungiDB:I303_01106"/>
<sequence>MRFLIFSTILCYPLIAVKAGCSNPHEAGGHLAFYCQDEVTKIDFEYWDGTDKYRELHDQGEVDVGQVVYEEYYKNAYGAQGAEEGYVQEGDSDVVDVNEAEGV</sequence>
<evidence type="ECO:0000313" key="2">
    <source>
        <dbReference type="EMBL" id="OBR89281.1"/>
    </source>
</evidence>
<evidence type="ECO:0000313" key="3">
    <source>
        <dbReference type="EMBL" id="WWC58559.1"/>
    </source>
</evidence>
<dbReference type="Proteomes" id="UP000078595">
    <property type="component" value="Chromosome 1"/>
</dbReference>
<dbReference type="AlphaFoldDB" id="A0A1A6AGU1"/>
<protein>
    <submittedName>
        <fullName evidence="2">Uncharacterized protein</fullName>
    </submittedName>
</protein>
<reference evidence="3" key="2">
    <citation type="submission" date="2013-07" db="EMBL/GenBank/DDBJ databases">
        <authorList>
            <consortium name="The Broad Institute Genome Sequencing Platform"/>
            <person name="Cuomo C."/>
            <person name="Litvintseva A."/>
            <person name="Chen Y."/>
            <person name="Heitman J."/>
            <person name="Sun S."/>
            <person name="Springer D."/>
            <person name="Dromer F."/>
            <person name="Young S.K."/>
            <person name="Zeng Q."/>
            <person name="Gargeya S."/>
            <person name="Fitzgerald M."/>
            <person name="Abouelleil A."/>
            <person name="Alvarado L."/>
            <person name="Berlin A.M."/>
            <person name="Chapman S.B."/>
            <person name="Dewar J."/>
            <person name="Goldberg J."/>
            <person name="Griggs A."/>
            <person name="Gujja S."/>
            <person name="Hansen M."/>
            <person name="Howarth C."/>
            <person name="Imamovic A."/>
            <person name="Larimer J."/>
            <person name="McCowan C."/>
            <person name="Murphy C."/>
            <person name="Pearson M."/>
            <person name="Priest M."/>
            <person name="Roberts A."/>
            <person name="Saif S."/>
            <person name="Shea T."/>
            <person name="Sykes S."/>
            <person name="Wortman J."/>
            <person name="Nusbaum C."/>
            <person name="Birren B."/>
        </authorList>
    </citation>
    <scope>NUCLEOTIDE SEQUENCE</scope>
    <source>
        <strain evidence="3">CBS 10117</strain>
    </source>
</reference>
<dbReference type="GeneID" id="28964805"/>